<evidence type="ECO:0000256" key="1">
    <source>
        <dbReference type="ARBA" id="ARBA00023002"/>
    </source>
</evidence>
<sequence length="91" mass="10045">MGQALAPMQDEVVIATKLFITKTGDDMTRNDLSRQIREHLEASLSRLGTDHVELYYQHRVNKDIPVEDVAACMGELIGEGKILGLGSIASY</sequence>
<organism evidence="3 4">
    <name type="scientific">Mycobacterium cookii</name>
    <dbReference type="NCBI Taxonomy" id="1775"/>
    <lineage>
        <taxon>Bacteria</taxon>
        <taxon>Bacillati</taxon>
        <taxon>Actinomycetota</taxon>
        <taxon>Actinomycetes</taxon>
        <taxon>Mycobacteriales</taxon>
        <taxon>Mycobacteriaceae</taxon>
        <taxon>Mycobacterium</taxon>
    </lineage>
</organism>
<gene>
    <name evidence="3" type="ORF">MCOO_32290</name>
</gene>
<keyword evidence="1" id="KW-0560">Oxidoreductase</keyword>
<dbReference type="GO" id="GO:0016491">
    <property type="term" value="F:oxidoreductase activity"/>
    <property type="evidence" value="ECO:0007669"/>
    <property type="project" value="UniProtKB-KW"/>
</dbReference>
<dbReference type="EMBL" id="AP022569">
    <property type="protein sequence ID" value="BBX47214.1"/>
    <property type="molecule type" value="Genomic_DNA"/>
</dbReference>
<dbReference type="Pfam" id="PF00248">
    <property type="entry name" value="Aldo_ket_red"/>
    <property type="match status" value="1"/>
</dbReference>
<evidence type="ECO:0000313" key="3">
    <source>
        <dbReference type="EMBL" id="BBX47214.1"/>
    </source>
</evidence>
<evidence type="ECO:0000259" key="2">
    <source>
        <dbReference type="Pfam" id="PF00248"/>
    </source>
</evidence>
<dbReference type="InterPro" id="IPR023210">
    <property type="entry name" value="NADP_OxRdtase_dom"/>
</dbReference>
<dbReference type="KEGG" id="mcoo:MCOO_32290"/>
<protein>
    <recommendedName>
        <fullName evidence="2">NADP-dependent oxidoreductase domain-containing protein</fullName>
    </recommendedName>
</protein>
<keyword evidence="4" id="KW-1185">Reference proteome</keyword>
<feature type="domain" description="NADP-dependent oxidoreductase" evidence="2">
    <location>
        <begin position="2"/>
        <end position="86"/>
    </location>
</feature>
<dbReference type="PANTHER" id="PTHR43625">
    <property type="entry name" value="AFLATOXIN B1 ALDEHYDE REDUCTASE"/>
    <property type="match status" value="1"/>
</dbReference>
<name>A0A7I7KZJ3_9MYCO</name>
<proteinExistence type="predicted"/>
<accession>A0A7I7KZJ3</accession>
<dbReference type="PANTHER" id="PTHR43625:SF40">
    <property type="entry name" value="ALDO-KETO REDUCTASE YAKC [NADP(+)]"/>
    <property type="match status" value="1"/>
</dbReference>
<dbReference type="Proteomes" id="UP000465866">
    <property type="component" value="Chromosome"/>
</dbReference>
<dbReference type="SUPFAM" id="SSF51430">
    <property type="entry name" value="NAD(P)-linked oxidoreductase"/>
    <property type="match status" value="1"/>
</dbReference>
<dbReference type="Gene3D" id="3.20.20.100">
    <property type="entry name" value="NADP-dependent oxidoreductase domain"/>
    <property type="match status" value="1"/>
</dbReference>
<evidence type="ECO:0000313" key="4">
    <source>
        <dbReference type="Proteomes" id="UP000465866"/>
    </source>
</evidence>
<reference evidence="3 4" key="1">
    <citation type="journal article" date="2019" name="Emerg. Microbes Infect.">
        <title>Comprehensive subspecies identification of 175 nontuberculous mycobacteria species based on 7547 genomic profiles.</title>
        <authorList>
            <person name="Matsumoto Y."/>
            <person name="Kinjo T."/>
            <person name="Motooka D."/>
            <person name="Nabeya D."/>
            <person name="Jung N."/>
            <person name="Uechi K."/>
            <person name="Horii T."/>
            <person name="Iida T."/>
            <person name="Fujita J."/>
            <person name="Nakamura S."/>
        </authorList>
    </citation>
    <scope>NUCLEOTIDE SEQUENCE [LARGE SCALE GENOMIC DNA]</scope>
    <source>
        <strain evidence="3 4">JCM 12404</strain>
    </source>
</reference>
<dbReference type="InterPro" id="IPR050791">
    <property type="entry name" value="Aldo-Keto_reductase"/>
</dbReference>
<dbReference type="AlphaFoldDB" id="A0A7I7KZJ3"/>
<dbReference type="InterPro" id="IPR036812">
    <property type="entry name" value="NAD(P)_OxRdtase_dom_sf"/>
</dbReference>
<dbReference type="GO" id="GO:0005737">
    <property type="term" value="C:cytoplasm"/>
    <property type="evidence" value="ECO:0007669"/>
    <property type="project" value="TreeGrafter"/>
</dbReference>